<dbReference type="PROSITE" id="PS51831">
    <property type="entry name" value="HD"/>
    <property type="match status" value="1"/>
</dbReference>
<dbReference type="PANTHER" id="PTHR11373">
    <property type="entry name" value="DEOXYNUCLEOSIDE TRIPHOSPHATE TRIPHOSPHOHYDROLASE"/>
    <property type="match status" value="1"/>
</dbReference>
<dbReference type="Proteomes" id="UP000000346">
    <property type="component" value="Chromosome"/>
</dbReference>
<sequence length="528" mass="59672">MQGELVGAYQQKGVVQDSVHGFIPINEAEYWLLQTAFMRRLHNIKQLGMAFLVFPSARHSRLEHSLGVMHIASRMAQRIAGSLSRNDKLCSEVLYDCDYEHLNNFVQTARFSGLLHDVGHLAYSHMSEEAIEYMAKYIEDQHSQGLFKELTELSGSTLKVHEAYGVSFLSKLKGLSSSFEGPLLEVYLSAVAELLKPGGPTVREPLEELGIRPEAYDIIHDIISNEIADADRLDYLQRDAQATGIVYGNIDLDRLVEGIGVSLLDDGRPSLSLDIKSLQPLEDVFDARYKMYRSVYYHHKVIAISKSVSRFIRELPQSHIQLPEAYGGNLREAIKPSSLAKAIADDLYYFDDSELDVIARTAAHGEERLIKRWALSLLERRDLLPLSLIKRSEEVMVLATEILRKRGLEPSPSNLSHLLNYVSNRVSAIQDDLRKAIGNSNIMVDCFSSSIINLDRLRRGSNMFNWSESSYLRAIVDQSSIPVLLLYAYSDYMDDHLSLIRARAKDVRETAKKILQDVLNEGVKDIRS</sequence>
<organism evidence="2 3">
    <name type="scientific">Acidilobus saccharovorans (strain DSM 16705 / JCM 18335 / VKM B-2471 / 345-15)</name>
    <dbReference type="NCBI Taxonomy" id="666510"/>
    <lineage>
        <taxon>Archaea</taxon>
        <taxon>Thermoproteota</taxon>
        <taxon>Thermoprotei</taxon>
        <taxon>Acidilobales</taxon>
        <taxon>Acidilobaceae</taxon>
        <taxon>Acidilobus</taxon>
    </lineage>
</organism>
<protein>
    <submittedName>
        <fullName evidence="2">HD superfamily phosphohydrolase</fullName>
    </submittedName>
</protein>
<dbReference type="GO" id="GO:0006203">
    <property type="term" value="P:dGTP catabolic process"/>
    <property type="evidence" value="ECO:0007669"/>
    <property type="project" value="TreeGrafter"/>
</dbReference>
<dbReference type="FunCoup" id="D9Q2S3">
    <property type="interactions" value="130"/>
</dbReference>
<dbReference type="SMART" id="SM00471">
    <property type="entry name" value="HDc"/>
    <property type="match status" value="1"/>
</dbReference>
<dbReference type="InterPro" id="IPR003607">
    <property type="entry name" value="HD/PDEase_dom"/>
</dbReference>
<dbReference type="RefSeq" id="WP_013267123.1">
    <property type="nucleotide sequence ID" value="NC_014374.1"/>
</dbReference>
<dbReference type="InParanoid" id="D9Q2S3"/>
<dbReference type="InterPro" id="IPR050135">
    <property type="entry name" value="dGTPase-like"/>
</dbReference>
<name>D9Q2S3_ACIS3</name>
<dbReference type="OrthoDB" id="8895at2157"/>
<dbReference type="GeneID" id="9499461"/>
<dbReference type="GO" id="GO:0008832">
    <property type="term" value="F:dGTPase activity"/>
    <property type="evidence" value="ECO:0007669"/>
    <property type="project" value="TreeGrafter"/>
</dbReference>
<dbReference type="InterPro" id="IPR006674">
    <property type="entry name" value="HD_domain"/>
</dbReference>
<dbReference type="AlphaFoldDB" id="D9Q2S3"/>
<dbReference type="KEGG" id="asc:ASAC_1206"/>
<keyword evidence="3" id="KW-1185">Reference proteome</keyword>
<evidence type="ECO:0000259" key="1">
    <source>
        <dbReference type="PROSITE" id="PS51831"/>
    </source>
</evidence>
<dbReference type="STRING" id="666510.ASAC_1206"/>
<dbReference type="Gene3D" id="1.10.3210.10">
    <property type="entry name" value="Hypothetical protein af1432"/>
    <property type="match status" value="1"/>
</dbReference>
<proteinExistence type="predicted"/>
<dbReference type="EMBL" id="CP001742">
    <property type="protein sequence ID" value="ADL19611.1"/>
    <property type="molecule type" value="Genomic_DNA"/>
</dbReference>
<dbReference type="HOGENOM" id="CLU_515462_0_0_2"/>
<evidence type="ECO:0000313" key="2">
    <source>
        <dbReference type="EMBL" id="ADL19611.1"/>
    </source>
</evidence>
<dbReference type="PANTHER" id="PTHR11373:SF4">
    <property type="entry name" value="DEOXYNUCLEOSIDE TRIPHOSPHATE TRIPHOSPHOHYDROLASE SAMHD1"/>
    <property type="match status" value="1"/>
</dbReference>
<reference evidence="2 3" key="1">
    <citation type="journal article" date="2010" name="Appl. Environ. Microbiol.">
        <title>The genome sequence of the crenarchaeon Acidilobus saccharovorans supports a new order, Acidilobales, and suggests an important ecological role in terrestrial acidic hot springs.</title>
        <authorList>
            <person name="Mardanov A.V."/>
            <person name="Svetlitchnyi V.A."/>
            <person name="Beletsky A.V."/>
            <person name="Prokofeva M.I."/>
            <person name="Bonch-Osmolovskaya E.A."/>
            <person name="Ravin N.V."/>
            <person name="Skryabin K.G."/>
        </authorList>
    </citation>
    <scope>NUCLEOTIDE SEQUENCE [LARGE SCALE GENOMIC DNA]</scope>
    <source>
        <strain evidence="3">DSM 16705 / JCM 18335 / VKM B-2471 / 345-15</strain>
    </source>
</reference>
<keyword evidence="2" id="KW-0378">Hydrolase</keyword>
<dbReference type="CDD" id="cd00077">
    <property type="entry name" value="HDc"/>
    <property type="match status" value="1"/>
</dbReference>
<feature type="domain" description="HD" evidence="1">
    <location>
        <begin position="61"/>
        <end position="236"/>
    </location>
</feature>
<accession>D9Q2S3</accession>
<dbReference type="eggNOG" id="arCOG04430">
    <property type="taxonomic scope" value="Archaea"/>
</dbReference>
<evidence type="ECO:0000313" key="3">
    <source>
        <dbReference type="Proteomes" id="UP000000346"/>
    </source>
</evidence>
<dbReference type="Pfam" id="PF01966">
    <property type="entry name" value="HD"/>
    <property type="match status" value="1"/>
</dbReference>
<dbReference type="SUPFAM" id="SSF109604">
    <property type="entry name" value="HD-domain/PDEase-like"/>
    <property type="match status" value="1"/>
</dbReference>
<gene>
    <name evidence="2" type="ordered locus">ASAC_1206</name>
</gene>